<dbReference type="Proteomes" id="UP000185904">
    <property type="component" value="Unassembled WGS sequence"/>
</dbReference>
<feature type="domain" description="Ribosomal protein mS38 C-terminal" evidence="6">
    <location>
        <begin position="366"/>
        <end position="399"/>
    </location>
</feature>
<dbReference type="GO" id="GO:0005739">
    <property type="term" value="C:mitochondrion"/>
    <property type="evidence" value="ECO:0007669"/>
    <property type="project" value="UniProtKB-SubCell"/>
</dbReference>
<dbReference type="PANTHER" id="PTHR32035:SF3">
    <property type="entry name" value="SMALL RIBOSOMAL SUBUNIT PROTEIN MS38"/>
    <property type="match status" value="1"/>
</dbReference>
<sequence length="400" mass="44691">MFNTSLRRVARSCTNAPSVPSRPSTPTIASFTSNAHQRRHSSSKPPVPPNNGSSAIPAASVKQVGAPRSESKRPGAESRLSKKRSSKDRADSKETQDDWTSKLPAVPSLQHLNPKDVYVASFFSTHRPMSITGPVPPEASIEAIDKIFQPKPKSRSRNTSQDVIYTLASAVENLDDHISQKQVDQASHNTAEQKAALIKSLMQRNESPADPNRTHHLDGAPQTIQIAGGNIKLVIQEMQRRFRPFNAPPVPRPISDAEINASEEQSARQAEKEEEMQAKALEVDIEQDHNDPYIQQVMINVPQNSAELQNGRFFTSRGAPVVEIEHPDASSALPEIEQQLPLGRSRIIGHRRQVGSIPGRRREGMYAISVKRQRRLKMKKHKYKKLMRKTRNLRRKLGQI</sequence>
<evidence type="ECO:0000313" key="7">
    <source>
        <dbReference type="EMBL" id="OAL40552.1"/>
    </source>
</evidence>
<name>A0A178DFU2_9EURO</name>
<evidence type="ECO:0000259" key="6">
    <source>
        <dbReference type="SMART" id="SM01155"/>
    </source>
</evidence>
<evidence type="ECO:0000256" key="3">
    <source>
        <dbReference type="ARBA" id="ARBA00035647"/>
    </source>
</evidence>
<dbReference type="InterPro" id="IPR013177">
    <property type="entry name" value="Ribosomal_mS38_C"/>
</dbReference>
<dbReference type="AlphaFoldDB" id="A0A178DFU2"/>
<organism evidence="7 8">
    <name type="scientific">Fonsecaea nubica</name>
    <dbReference type="NCBI Taxonomy" id="856822"/>
    <lineage>
        <taxon>Eukaryota</taxon>
        <taxon>Fungi</taxon>
        <taxon>Dikarya</taxon>
        <taxon>Ascomycota</taxon>
        <taxon>Pezizomycotina</taxon>
        <taxon>Eurotiomycetes</taxon>
        <taxon>Chaetothyriomycetidae</taxon>
        <taxon>Chaetothyriales</taxon>
        <taxon>Herpotrichiellaceae</taxon>
        <taxon>Fonsecaea</taxon>
    </lineage>
</organism>
<dbReference type="Pfam" id="PF08213">
    <property type="entry name" value="COX24_C"/>
    <property type="match status" value="1"/>
</dbReference>
<reference evidence="7 8" key="1">
    <citation type="submission" date="2016-03" db="EMBL/GenBank/DDBJ databases">
        <title>The draft genome sequence of Fonsecaea nubica causative agent of cutaneous subcutaneous infection in human host.</title>
        <authorList>
            <person name="Costa F."/>
            <person name="Sybren D.H."/>
            <person name="Raittz R.T."/>
            <person name="Weiss V.A."/>
            <person name="Leao A.C."/>
            <person name="Gomes R."/>
            <person name="De Souza E.M."/>
            <person name="Pedrosa F.O."/>
            <person name="Steffens M.B."/>
            <person name="Bombassaro A."/>
            <person name="Tadra-Sfeir M.Z."/>
            <person name="Moreno L.F."/>
            <person name="Najafzadeh M.J."/>
            <person name="Felipe M.S."/>
            <person name="Teixeira M."/>
            <person name="Sun J."/>
            <person name="Xi L."/>
            <person name="Castro M.A."/>
            <person name="Vicente V.A."/>
        </authorList>
    </citation>
    <scope>NUCLEOTIDE SEQUENCE [LARGE SCALE GENOMIC DNA]</scope>
    <source>
        <strain evidence="7 8">CBS 269.64</strain>
    </source>
</reference>
<protein>
    <recommendedName>
        <fullName evidence="4">Small ribosomal subunit protein mS38</fullName>
    </recommendedName>
</protein>
<feature type="compositionally biased region" description="Basic and acidic residues" evidence="5">
    <location>
        <begin position="87"/>
        <end position="100"/>
    </location>
</feature>
<dbReference type="OrthoDB" id="5364404at2759"/>
<evidence type="ECO:0000256" key="5">
    <source>
        <dbReference type="SAM" id="MobiDB-lite"/>
    </source>
</evidence>
<dbReference type="GeneID" id="34583715"/>
<comment type="similarity">
    <text evidence="3">Belongs to the mitochondrion-specific ribosomal protein mS38 family.</text>
</comment>
<comment type="subcellular location">
    <subcellularLocation>
        <location evidence="1">Mitochondrion</location>
    </subcellularLocation>
</comment>
<evidence type="ECO:0000256" key="2">
    <source>
        <dbReference type="ARBA" id="ARBA00023128"/>
    </source>
</evidence>
<proteinExistence type="inferred from homology"/>
<feature type="compositionally biased region" description="Polar residues" evidence="5">
    <location>
        <begin position="1"/>
        <end position="35"/>
    </location>
</feature>
<evidence type="ECO:0000256" key="4">
    <source>
        <dbReference type="ARBA" id="ARBA00035682"/>
    </source>
</evidence>
<dbReference type="RefSeq" id="XP_022505564.1">
    <property type="nucleotide sequence ID" value="XM_022638599.1"/>
</dbReference>
<feature type="compositionally biased region" description="Basic and acidic residues" evidence="5">
    <location>
        <begin position="69"/>
        <end position="80"/>
    </location>
</feature>
<evidence type="ECO:0000256" key="1">
    <source>
        <dbReference type="ARBA" id="ARBA00004173"/>
    </source>
</evidence>
<accession>A0A178DFU2</accession>
<keyword evidence="8" id="KW-1185">Reference proteome</keyword>
<comment type="caution">
    <text evidence="7">The sequence shown here is derived from an EMBL/GenBank/DDBJ whole genome shotgun (WGS) entry which is preliminary data.</text>
</comment>
<keyword evidence="2" id="KW-0496">Mitochondrion</keyword>
<gene>
    <name evidence="7" type="ORF">AYO20_00288</name>
</gene>
<feature type="region of interest" description="Disordered" evidence="5">
    <location>
        <begin position="1"/>
        <end position="107"/>
    </location>
</feature>
<dbReference type="PANTHER" id="PTHR32035">
    <property type="entry name" value="AURORA KINASE A-INTERACTING PROTEIN"/>
    <property type="match status" value="1"/>
</dbReference>
<evidence type="ECO:0000313" key="8">
    <source>
        <dbReference type="Proteomes" id="UP000185904"/>
    </source>
</evidence>
<dbReference type="SMART" id="SM01155">
    <property type="entry name" value="DUF1713"/>
    <property type="match status" value="1"/>
</dbReference>
<dbReference type="EMBL" id="LVCJ01000001">
    <property type="protein sequence ID" value="OAL40552.1"/>
    <property type="molecule type" value="Genomic_DNA"/>
</dbReference>